<dbReference type="EMBL" id="VMHM01000003">
    <property type="protein sequence ID" value="TSK04770.1"/>
    <property type="molecule type" value="Genomic_DNA"/>
</dbReference>
<dbReference type="NCBIfam" id="NF033153">
    <property type="entry name" value="phage_ICD_like"/>
    <property type="match status" value="1"/>
</dbReference>
<protein>
    <submittedName>
        <fullName evidence="1">Host cell division inhibitor Icd-like protein</fullName>
    </submittedName>
</protein>
<dbReference type="AlphaFoldDB" id="A0A556SUG3"/>
<evidence type="ECO:0000313" key="2">
    <source>
        <dbReference type="Proteomes" id="UP000319483"/>
    </source>
</evidence>
<comment type="caution">
    <text evidence="1">The sequence shown here is derived from an EMBL/GenBank/DDBJ whole genome shotgun (WGS) entry which is preliminary data.</text>
</comment>
<sequence>MTNCDVFSSSFLTSSISAITSCGKRISTRFDLLLCLPVAIFYKLSSCLYRQYITKKSNKKGLTCRDTIIYIVVTPFNCIGAKITIAHRGANSLSYLTTITLTEVMIMANSYDSAHLRARQSKLYKFYDLSTAQVIQTTATTERQARKNLGKQSLIFIARIRITPISEQAGTWGGYSHE</sequence>
<proteinExistence type="predicted"/>
<name>A0A556SUG3_9GAMM</name>
<reference evidence="1 2" key="1">
    <citation type="submission" date="2019-07" db="EMBL/GenBank/DDBJ databases">
        <title>Gilliamella genomes.</title>
        <authorList>
            <person name="Zheng H."/>
        </authorList>
    </citation>
    <scope>NUCLEOTIDE SEQUENCE [LARGE SCALE GENOMIC DNA]</scope>
    <source>
        <strain evidence="1 2">W8127</strain>
    </source>
</reference>
<dbReference type="Proteomes" id="UP000319483">
    <property type="component" value="Unassembled WGS sequence"/>
</dbReference>
<gene>
    <name evidence="1" type="ORF">FPQ15_02850</name>
</gene>
<accession>A0A556SUG3</accession>
<evidence type="ECO:0000313" key="1">
    <source>
        <dbReference type="EMBL" id="TSK04770.1"/>
    </source>
</evidence>
<organism evidence="1 2">
    <name type="scientific">Gilliamella apicola</name>
    <dbReference type="NCBI Taxonomy" id="1196095"/>
    <lineage>
        <taxon>Bacteria</taxon>
        <taxon>Pseudomonadati</taxon>
        <taxon>Pseudomonadota</taxon>
        <taxon>Gammaproteobacteria</taxon>
        <taxon>Orbales</taxon>
        <taxon>Orbaceae</taxon>
        <taxon>Gilliamella</taxon>
    </lineage>
</organism>